<dbReference type="STRING" id="335541.Swol_0239"/>
<evidence type="ECO:0000256" key="7">
    <source>
        <dbReference type="RuleBase" id="RU004057"/>
    </source>
</evidence>
<dbReference type="OrthoDB" id="9806929at2"/>
<dbReference type="Proteomes" id="UP000001968">
    <property type="component" value="Chromosome"/>
</dbReference>
<dbReference type="Pfam" id="PF20560">
    <property type="entry name" value="MotA_N"/>
    <property type="match status" value="1"/>
</dbReference>
<evidence type="ECO:0000256" key="8">
    <source>
        <dbReference type="SAM" id="Phobius"/>
    </source>
</evidence>
<comment type="similarity">
    <text evidence="7">Belongs to the exbB/tolQ family.</text>
</comment>
<evidence type="ECO:0000313" key="12">
    <source>
        <dbReference type="Proteomes" id="UP000001968"/>
    </source>
</evidence>
<evidence type="ECO:0000256" key="5">
    <source>
        <dbReference type="ARBA" id="ARBA00022989"/>
    </source>
</evidence>
<feature type="domain" description="Motility protein A N-terminal" evidence="10">
    <location>
        <begin position="6"/>
        <end position="92"/>
    </location>
</feature>
<evidence type="ECO:0000259" key="10">
    <source>
        <dbReference type="Pfam" id="PF20560"/>
    </source>
</evidence>
<evidence type="ECO:0000256" key="4">
    <source>
        <dbReference type="ARBA" id="ARBA00022779"/>
    </source>
</evidence>
<protein>
    <submittedName>
        <fullName evidence="11">Uncharacterized protein</fullName>
    </submittedName>
</protein>
<sequence>MDIATFIGLVVGLGGLAGGFLLEGAHLSSLWGHTAFIIVFGGTIGATIVSYTMEELKKVPFFLKVVFSEKKIDYFTVMETLVETADKARREGLLSLESQLGEIDNEFLSRGLQLVIDGTDPELTRSMLEMEIEAHEKSQKVGVDIFMTAGGFAPTMGIIGTVMGLIHVLSNIAEPDKLAGAIAVAFLATLYGVASANVMWIPFGTKIKVKSGREILLMELVLEGILSIQAGENPRVIREKLMTFLPADAREKGAEQERARMEM</sequence>
<dbReference type="Pfam" id="PF01618">
    <property type="entry name" value="MotA_ExbB"/>
    <property type="match status" value="1"/>
</dbReference>
<dbReference type="GO" id="GO:0005886">
    <property type="term" value="C:plasma membrane"/>
    <property type="evidence" value="ECO:0007669"/>
    <property type="project" value="UniProtKB-SubCell"/>
</dbReference>
<keyword evidence="6 8" id="KW-0472">Membrane</keyword>
<keyword evidence="12" id="KW-1185">Reference proteome</keyword>
<evidence type="ECO:0000256" key="6">
    <source>
        <dbReference type="ARBA" id="ARBA00023136"/>
    </source>
</evidence>
<dbReference type="eggNOG" id="COG1291">
    <property type="taxonomic scope" value="Bacteria"/>
</dbReference>
<keyword evidence="7" id="KW-0653">Protein transport</keyword>
<keyword evidence="3 8" id="KW-0812">Transmembrane</keyword>
<keyword evidence="2" id="KW-1003">Cell membrane</keyword>
<dbReference type="GO" id="GO:0071978">
    <property type="term" value="P:bacterial-type flagellum-dependent swarming motility"/>
    <property type="evidence" value="ECO:0007669"/>
    <property type="project" value="InterPro"/>
</dbReference>
<dbReference type="PANTHER" id="PTHR30433">
    <property type="entry name" value="CHEMOTAXIS PROTEIN MOTA"/>
    <property type="match status" value="1"/>
</dbReference>
<evidence type="ECO:0000256" key="1">
    <source>
        <dbReference type="ARBA" id="ARBA00004651"/>
    </source>
</evidence>
<dbReference type="InterPro" id="IPR047055">
    <property type="entry name" value="MotA-like"/>
</dbReference>
<organism evidence="11 12">
    <name type="scientific">Syntrophomonas wolfei subsp. wolfei (strain DSM 2245B / Goettingen)</name>
    <dbReference type="NCBI Taxonomy" id="335541"/>
    <lineage>
        <taxon>Bacteria</taxon>
        <taxon>Bacillati</taxon>
        <taxon>Bacillota</taxon>
        <taxon>Clostridia</taxon>
        <taxon>Eubacteriales</taxon>
        <taxon>Syntrophomonadaceae</taxon>
        <taxon>Syntrophomonas</taxon>
    </lineage>
</organism>
<dbReference type="EMBL" id="CP000448">
    <property type="protein sequence ID" value="ABI67591.1"/>
    <property type="molecule type" value="Genomic_DNA"/>
</dbReference>
<name>Q0B0B3_SYNWW</name>
<dbReference type="PANTHER" id="PTHR30433:SF3">
    <property type="entry name" value="MOTILITY PROTEIN A"/>
    <property type="match status" value="1"/>
</dbReference>
<evidence type="ECO:0000313" key="11">
    <source>
        <dbReference type="EMBL" id="ABI67591.1"/>
    </source>
</evidence>
<dbReference type="HOGENOM" id="CLU_079895_0_0_9"/>
<reference evidence="12" key="1">
    <citation type="journal article" date="2010" name="Environ. Microbiol.">
        <title>The genome of Syntrophomonas wolfei: new insights into syntrophic metabolism and biohydrogen production.</title>
        <authorList>
            <person name="Sieber J.R."/>
            <person name="Sims D.R."/>
            <person name="Han C."/>
            <person name="Kim E."/>
            <person name="Lykidis A."/>
            <person name="Lapidus A.L."/>
            <person name="McDonnald E."/>
            <person name="Rohlin L."/>
            <person name="Culley D.E."/>
            <person name="Gunsalus R."/>
            <person name="McInerney M.J."/>
        </authorList>
    </citation>
    <scope>NUCLEOTIDE SEQUENCE [LARGE SCALE GENOMIC DNA]</scope>
    <source>
        <strain evidence="12">DSM 2245B / Goettingen</strain>
    </source>
</reference>
<dbReference type="NCBIfam" id="NF006583">
    <property type="entry name" value="PRK09109.1"/>
    <property type="match status" value="1"/>
</dbReference>
<keyword evidence="5 8" id="KW-1133">Transmembrane helix</keyword>
<keyword evidence="4" id="KW-0283">Flagellar rotation</keyword>
<feature type="domain" description="MotA/TolQ/ExbB proton channel" evidence="9">
    <location>
        <begin position="102"/>
        <end position="219"/>
    </location>
</feature>
<dbReference type="InterPro" id="IPR046786">
    <property type="entry name" value="MotA_N"/>
</dbReference>
<dbReference type="AlphaFoldDB" id="Q0B0B3"/>
<feature type="transmembrane region" description="Helical" evidence="8">
    <location>
        <begin position="178"/>
        <end position="203"/>
    </location>
</feature>
<dbReference type="InterPro" id="IPR002898">
    <property type="entry name" value="MotA_ExbB_proton_chnl"/>
</dbReference>
<dbReference type="RefSeq" id="WP_011639700.1">
    <property type="nucleotide sequence ID" value="NC_008346.1"/>
</dbReference>
<dbReference type="GO" id="GO:0015031">
    <property type="term" value="P:protein transport"/>
    <property type="evidence" value="ECO:0007669"/>
    <property type="project" value="UniProtKB-KW"/>
</dbReference>
<dbReference type="KEGG" id="swo:Swol_0239"/>
<keyword evidence="7" id="KW-0813">Transport</keyword>
<evidence type="ECO:0000256" key="3">
    <source>
        <dbReference type="ARBA" id="ARBA00022692"/>
    </source>
</evidence>
<accession>Q0B0B3</accession>
<evidence type="ECO:0000259" key="9">
    <source>
        <dbReference type="Pfam" id="PF01618"/>
    </source>
</evidence>
<comment type="subcellular location">
    <subcellularLocation>
        <location evidence="1">Cell membrane</location>
        <topology evidence="1">Multi-pass membrane protein</topology>
    </subcellularLocation>
    <subcellularLocation>
        <location evidence="7">Membrane</location>
        <topology evidence="7">Multi-pass membrane protein</topology>
    </subcellularLocation>
</comment>
<gene>
    <name evidence="11" type="ordered locus">Swol_0239</name>
</gene>
<proteinExistence type="inferred from homology"/>
<feature type="transmembrane region" description="Helical" evidence="8">
    <location>
        <begin position="145"/>
        <end position="166"/>
    </location>
</feature>
<dbReference type="GO" id="GO:0006935">
    <property type="term" value="P:chemotaxis"/>
    <property type="evidence" value="ECO:0007669"/>
    <property type="project" value="InterPro"/>
</dbReference>
<evidence type="ECO:0000256" key="2">
    <source>
        <dbReference type="ARBA" id="ARBA00022475"/>
    </source>
</evidence>
<feature type="transmembrane region" description="Helical" evidence="8">
    <location>
        <begin position="33"/>
        <end position="53"/>
    </location>
</feature>